<dbReference type="Pfam" id="PF12256">
    <property type="entry name" value="TcdB_toxin_midN"/>
    <property type="match status" value="1"/>
</dbReference>
<evidence type="ECO:0000256" key="4">
    <source>
        <dbReference type="SAM" id="MobiDB-lite"/>
    </source>
</evidence>
<dbReference type="Proteomes" id="UP000541352">
    <property type="component" value="Unassembled WGS sequence"/>
</dbReference>
<evidence type="ECO:0000256" key="1">
    <source>
        <dbReference type="ARBA" id="ARBA00004613"/>
    </source>
</evidence>
<accession>A0A7W5ZTN9</accession>
<sequence length="3183" mass="351234">MKTLRPIRWVSIFVKGGVAVASLVVLFAFYGSKIKTTNAFTTEVFPTPKTLSVASVSVSKPVRYGFDADIAYGSIGTTGKKSIDSPFDNVFHVQLPELPGTDFQAFLEYQLYGVSTHESVARSINESQAIGAHFVQLNKAWSSQQEAIPLALLHSGDNVIRFSLPLEANYQYEVKQVRIVFKQQSKGEEAIVLNQPDSVFYGQNAYIKGMIRLPQPQKGSLKEPVLLTCGDQRIPVYSGEFEALLDNPGKTSFRASLKATFSNGEIVTKDVCFVRAEKADQVYTSEVRQGESLGHFDREKGLDLTLVTTAISGASIEIPAYALSQSKLISITALRAIDLPALNEDMVNVTAGAAGYRFLPHGSQFSKAAQLSIPYDSTLIPEGYTASDIRTYYFDEQLRKWLVLPFDSVATPSNVVLSHTLHFTDMINGIIKVPESPETQGYAPTTIKDFKPADPSAGIVMIAPPTANTMGSASLDFGLKLPAGRQGMQPELSIRYNNGGGNGWLGLGWDLSVPAINLDTRWGVPRYDAQWETETYQLEGGQLAPTAHRATLEKRVTEKEFFPRVEGGFDRIVRHGSHPSNYWWEVTNKNGVKNFYGGLPEKGVVDAAVLKDTLGNIAHWALVQTRDLDDNRVQYTYANVKNPGVVGGRLGQQLYIDKINYTNKASTEGPYTVTFTRDRQLTEPQRKDVSMDARYGFKMVTADLLRKVTITFTNQLVRTYDLKYKEGAFYKILLESVTELDDAGKEFYTHRFDYFDDVLASSGYAPLGELTKWNVEKDGAKGGIINPIPGFNDQSSVLSTEKSNSFGAGLALTVGFIGDGWTKQFTVGGSFEFDYTGNEGVVSMTDINGDGLPDKIIKLGNRLFYRANLKNANAFGNLKPISGVNDFSASNALSFSLGLQIVPPLGFFGYNYTNTTTTTTTYLSDFNGDGLIDIASNGQVFFNHLDPQGEPIFERTSTRTPNPLFLGGTVDKTFFAPDTALQHRQEKEFPLQDIVRFWTAPFDGAVRISGPVQLLKAADSLRSKKEDGVRVSIQVREGVVWSEAIGAGNFTPKIPTGVSNVKVKKGDRVYFRVQSVYNGENDEVAWDPIVDYVSAVSPVLDVNKKDTRHYQASEDFILSAIQPLGIPASGTLKISGDFFKSITSDTVIVRIVRKDSLGGISIPFQRVFAGNTSASGPLKDTALNVTVKDLLRFEIDADSYIDRTAVRWSPNYELTFVDASTRQPVTQKGGIVPENNKYTTWFSPTPVVEKNTLDTVRVYPLVPLKADSSGTVVFTIKSPNSVIAKRILQVKNGKIVGAVDTLSLILTPQTPIFVEYHVPNVGFAKAMSLIGYGSKIDTLVSDSTGKHRKVLYKVRPAGIYTNSDDELSPLFRGWGQFSFAGDKGNGPLDESKLNFNELKNVDYKKILADTASYRKDPNSLKSVQSPTNSDFAPLYGNATKNAWIGRDSSVFVSKTTMSSSRLWKHDVAVDSLMLGAGASLTAVSKIERSDVNSLSGGFVVSGSYSNASTTNLLDMMDMNGDDYPDVLHVNDVQFTLPNGGLESKGRPNALSPTNTTANSFGLSLGGKFPKASASNKRSGSSAKNNKTASNARSEQKSANASIGLSGSIGYNEQSGTAAWIDMNGDGLPDKVYKNGEVALNLGYSFSTPERWNFENIEEGKSTSFGAGIGVNLFSGTIEAGIGMSRSDDNTQLTFQDINGDGLPDRITSTNPLTVQLNTGSRLGPPLLWKGAASLNKTVSVGESINAALTIAINIIIIKICINPSFNVGHGVSGQMDQLLDVNGDGYLDVVHSENEGDLSVRSSTIGRTNMLRRVQRPLGSYFSMNYERLGNTYEMSSQNVWALSSLEVYDGVAGDGIDTLRSRFRYANGRYNRREREFYGFANVVTEELNTANNNAVYRTSEEVFLNQNYYLKGLLKNEILRDAAGNKFSESSNTYELRAVRDSVFFPALIRNDRWIYEGKAVAGASTYMQYDYDAFGNISKLIDAGNGTPQDVLTAKVSYHNNDVAYLKNIPAEVIVTTAEGTKRKRTTAIDSKGHLTQVRAFLADGTSANYDLEYDEYGNLSKLLRPANYRGQRLFYQYAYDNVTHSYPVKTTDAYGYSSTAEYEYRFGNRIQSTSIQNQPIRFGIDNRGRISTITGPYELAAGKAYTLAFEYHPEASTPYALTRHYDPEYDSSIDIVTFMDGLGREIETKKLGALFKGKNLADELKMIVSGGDIYDAFGRVVKKYYPTTEALGAENTKISTTIGNLLESVSYDITDRVVRRELADGTVETMSYSAVNNQLITESKDGLGNRIEKLDDVRGRQVQVRQYGGPDGTIFTNYFYNALSELLRVEDHLKNNIVNTYDNLGRRISTLHPDAGLSEFSYDLAGNLVQKTSAQLRKTIPKGGAIKYGYDYERIVDIDYPIYYQNKVSYSYGAPNSGNRAGRLTLVKDASGGRELFYGKLGEVTKEIRTVLVNEVFYTTYVSEQEYDTWNRLKKMTYPDGEVVNYHYNRAGGLASIDGQKAGNAYAYVSKIGYDEYETNVYMKYGNGTEMNYTFDEQRRRLKGLQTTAASGRSMLNNSYTYDAVSNITGIINNSLPQQGKLGGKASQKYSYDNLYRLVAATGQYEGSKDTASYTLGMSYDNLSNILSKKLTKRDTSGNYQYNYQYGGTAPHQPTQIGNKKSRYDLNGNLTVFGGAEYFWDEDNRLMAILDNGLLSEYTYDAAGDRVIKSSGGVQGTWLNGAAAGTINHRDNYTVYVSPYLVCRRTGFTKHIYVETERIVSKIGTGSFTNISFPQSALTAGGVNYIQRAAQLKQDRVNYYATLGVSPGPPTQKLFYAEPQNSGIAPPVVVDSTAGNIPAGWPGNTTKPTNGPPIYVSPIPSNDSVKAGYGFRGTGHLAELNQYFYHGDHLGSTSYVSNVLGEAVQHVEYSAFGETFFEERNSSEATPYLYNAKERDAETGLYYYGARYYNPATSQWMSVDPKASSYPNLSPYSFVVNNPLTYIDPDGRQVTLNKHIDPETNTITYRIHIKGVLIDHEKRLSKKALKQYASTISEGIKEHFTGVSVDEPIVAGQTIKWEVTTDIRARKFFVGKKDHVFRITDNVPDPENSGENIGYAEHGQNFMYISRNILASSKSLRKVAAHELGHSLGLLHSPFEKMNLMYERDTGPLGQKFLNRGQLRDIFDKKNKINQGKQRFEGN</sequence>
<evidence type="ECO:0000313" key="7">
    <source>
        <dbReference type="EMBL" id="MBB3841549.1"/>
    </source>
</evidence>
<evidence type="ECO:0000313" key="8">
    <source>
        <dbReference type="Proteomes" id="UP000541352"/>
    </source>
</evidence>
<dbReference type="InterPro" id="IPR022385">
    <property type="entry name" value="Rhs_assc_core"/>
</dbReference>
<feature type="transmembrane region" description="Helical" evidence="5">
    <location>
        <begin position="12"/>
        <end position="31"/>
    </location>
</feature>
<dbReference type="PANTHER" id="PTHR32305">
    <property type="match status" value="1"/>
</dbReference>
<dbReference type="GO" id="GO:0005576">
    <property type="term" value="C:extracellular region"/>
    <property type="evidence" value="ECO:0007669"/>
    <property type="project" value="UniProtKB-SubCell"/>
</dbReference>
<protein>
    <submittedName>
        <fullName evidence="7">RHS repeat-associated protein</fullName>
    </submittedName>
</protein>
<dbReference type="InterPro" id="IPR003284">
    <property type="entry name" value="Sal_SpvB"/>
</dbReference>
<evidence type="ECO:0000256" key="3">
    <source>
        <dbReference type="ARBA" id="ARBA00023026"/>
    </source>
</evidence>
<dbReference type="InterPro" id="IPR028994">
    <property type="entry name" value="Integrin_alpha_N"/>
</dbReference>
<dbReference type="InterPro" id="IPR022045">
    <property type="entry name" value="TcdB_toxin_mid/N"/>
</dbReference>
<keyword evidence="5" id="KW-1133">Transmembrane helix</keyword>
<feature type="compositionally biased region" description="Polar residues" evidence="4">
    <location>
        <begin position="1572"/>
        <end position="1598"/>
    </location>
</feature>
<gene>
    <name evidence="7" type="ORF">FHS57_005577</name>
</gene>
<dbReference type="PANTHER" id="PTHR32305:SF15">
    <property type="entry name" value="PROTEIN RHSA-RELATED"/>
    <property type="match status" value="1"/>
</dbReference>
<reference evidence="7 8" key="1">
    <citation type="submission" date="2020-08" db="EMBL/GenBank/DDBJ databases">
        <title>Genomic Encyclopedia of Type Strains, Phase IV (KMG-IV): sequencing the most valuable type-strain genomes for metagenomic binning, comparative biology and taxonomic classification.</title>
        <authorList>
            <person name="Goeker M."/>
        </authorList>
    </citation>
    <scope>NUCLEOTIDE SEQUENCE [LARGE SCALE GENOMIC DNA]</scope>
    <source>
        <strain evidence="7 8">DSM 17976</strain>
    </source>
</reference>
<keyword evidence="5" id="KW-0812">Transmembrane</keyword>
<dbReference type="SUPFAM" id="SSF69318">
    <property type="entry name" value="Integrin alpha N-terminal domain"/>
    <property type="match status" value="1"/>
</dbReference>
<feature type="region of interest" description="Disordered" evidence="4">
    <location>
        <begin position="1569"/>
        <end position="1598"/>
    </location>
</feature>
<keyword evidence="5" id="KW-0472">Membrane</keyword>
<dbReference type="NCBIfam" id="TIGR03696">
    <property type="entry name" value="Rhs_assc_core"/>
    <property type="match status" value="1"/>
</dbReference>
<dbReference type="EMBL" id="JACIBY010000018">
    <property type="protein sequence ID" value="MBB3841549.1"/>
    <property type="molecule type" value="Genomic_DNA"/>
</dbReference>
<dbReference type="RefSeq" id="WP_183979301.1">
    <property type="nucleotide sequence ID" value="NZ_JACIBY010000018.1"/>
</dbReference>
<feature type="domain" description="Insecticide toxin TcdB middle/N-terminal" evidence="6">
    <location>
        <begin position="1777"/>
        <end position="1898"/>
    </location>
</feature>
<evidence type="ECO:0000256" key="2">
    <source>
        <dbReference type="ARBA" id="ARBA00022525"/>
    </source>
</evidence>
<dbReference type="InterPro" id="IPR024079">
    <property type="entry name" value="MetalloPept_cat_dom_sf"/>
</dbReference>
<dbReference type="Gene3D" id="3.40.390.10">
    <property type="entry name" value="Collagenase (Catalytic Domain)"/>
    <property type="match status" value="1"/>
</dbReference>
<dbReference type="Gene3D" id="2.180.10.10">
    <property type="entry name" value="RHS repeat-associated core"/>
    <property type="match status" value="2"/>
</dbReference>
<keyword evidence="8" id="KW-1185">Reference proteome</keyword>
<proteinExistence type="predicted"/>
<organism evidence="7 8">
    <name type="scientific">Runella defluvii</name>
    <dbReference type="NCBI Taxonomy" id="370973"/>
    <lineage>
        <taxon>Bacteria</taxon>
        <taxon>Pseudomonadati</taxon>
        <taxon>Bacteroidota</taxon>
        <taxon>Cytophagia</taxon>
        <taxon>Cytophagales</taxon>
        <taxon>Spirosomataceae</taxon>
        <taxon>Runella</taxon>
    </lineage>
</organism>
<comment type="subcellular location">
    <subcellularLocation>
        <location evidence="1">Secreted</location>
    </subcellularLocation>
</comment>
<dbReference type="InterPro" id="IPR050708">
    <property type="entry name" value="T6SS_VgrG/RHS"/>
</dbReference>
<name>A0A7W5ZTN9_9BACT</name>
<dbReference type="GO" id="GO:0005737">
    <property type="term" value="C:cytoplasm"/>
    <property type="evidence" value="ECO:0007669"/>
    <property type="project" value="InterPro"/>
</dbReference>
<dbReference type="Pfam" id="PF03534">
    <property type="entry name" value="SpvB"/>
    <property type="match status" value="1"/>
</dbReference>
<evidence type="ECO:0000259" key="6">
    <source>
        <dbReference type="Pfam" id="PF12256"/>
    </source>
</evidence>
<keyword evidence="2" id="KW-0964">Secreted</keyword>
<keyword evidence="3" id="KW-0843">Virulence</keyword>
<comment type="caution">
    <text evidence="7">The sequence shown here is derived from an EMBL/GenBank/DDBJ whole genome shotgun (WGS) entry which is preliminary data.</text>
</comment>
<dbReference type="GO" id="GO:0008237">
    <property type="term" value="F:metallopeptidase activity"/>
    <property type="evidence" value="ECO:0007669"/>
    <property type="project" value="InterPro"/>
</dbReference>
<evidence type="ECO:0000256" key="5">
    <source>
        <dbReference type="SAM" id="Phobius"/>
    </source>
</evidence>
<dbReference type="SUPFAM" id="SSF55486">
    <property type="entry name" value="Metalloproteases ('zincins'), catalytic domain"/>
    <property type="match status" value="1"/>
</dbReference>